<evidence type="ECO:0000313" key="2">
    <source>
        <dbReference type="EMBL" id="SEA37044.1"/>
    </source>
</evidence>
<reference evidence="3" key="1">
    <citation type="submission" date="2016-10" db="EMBL/GenBank/DDBJ databases">
        <authorList>
            <person name="Varghese N."/>
            <person name="Submissions S."/>
        </authorList>
    </citation>
    <scope>NUCLEOTIDE SEQUENCE [LARGE SCALE GENOMIC DNA]</scope>
    <source>
        <strain evidence="3">CGMCC 1.10657</strain>
    </source>
</reference>
<keyword evidence="3" id="KW-1185">Reference proteome</keyword>
<name>A0A1H4AMZ4_9GAMM</name>
<evidence type="ECO:0000313" key="3">
    <source>
        <dbReference type="Proteomes" id="UP000198658"/>
    </source>
</evidence>
<proteinExistence type="predicted"/>
<feature type="compositionally biased region" description="Basic and acidic residues" evidence="1">
    <location>
        <begin position="54"/>
        <end position="63"/>
    </location>
</feature>
<gene>
    <name evidence="2" type="ORF">SAMN05216562_2880</name>
</gene>
<organism evidence="2 3">
    <name type="scientific">Microbulbifer marinus</name>
    <dbReference type="NCBI Taxonomy" id="658218"/>
    <lineage>
        <taxon>Bacteria</taxon>
        <taxon>Pseudomonadati</taxon>
        <taxon>Pseudomonadota</taxon>
        <taxon>Gammaproteobacteria</taxon>
        <taxon>Cellvibrionales</taxon>
        <taxon>Microbulbiferaceae</taxon>
        <taxon>Microbulbifer</taxon>
    </lineage>
</organism>
<feature type="compositionally biased region" description="Low complexity" evidence="1">
    <location>
        <begin position="14"/>
        <end position="33"/>
    </location>
</feature>
<dbReference type="Proteomes" id="UP000198658">
    <property type="component" value="Unassembled WGS sequence"/>
</dbReference>
<feature type="compositionally biased region" description="Acidic residues" evidence="1">
    <location>
        <begin position="75"/>
        <end position="86"/>
    </location>
</feature>
<evidence type="ECO:0000256" key="1">
    <source>
        <dbReference type="SAM" id="MobiDB-lite"/>
    </source>
</evidence>
<dbReference type="STRING" id="658218.SAMN05216562_2880"/>
<feature type="compositionally biased region" description="Acidic residues" evidence="1">
    <location>
        <begin position="189"/>
        <end position="198"/>
    </location>
</feature>
<sequence>MELPSIESGRESSDSASTASGSEQSSQRRSSAGDSMPDPSARSGTPPSPVYSDSDQRPEESRMPPDPSTNSQGEPPDEVDFSEEEQTASSSSSSSSSSASSASSSSASSSAASGQPASSSGSPTRGGAAPNEAPASTAERVAELEGQFESTMVTYDGMILRERDYVRNRPASAQEEDEEAMDEAPPGESLEDLIESAEAEIPPPPGGGGEGGSGPEQNNSSGQATGPGLPTAGRKGEYNHTNSPTVVPADIPTGNDDDVVARQIREAAMRESDPELREKLWEEYRKYKNAQK</sequence>
<dbReference type="EMBL" id="FNQO01000003">
    <property type="protein sequence ID" value="SEA37044.1"/>
    <property type="molecule type" value="Genomic_DNA"/>
</dbReference>
<accession>A0A1H4AMZ4</accession>
<dbReference type="AlphaFoldDB" id="A0A1H4AMZ4"/>
<protein>
    <submittedName>
        <fullName evidence="2">Uncharacterized protein</fullName>
    </submittedName>
</protein>
<feature type="region of interest" description="Disordered" evidence="1">
    <location>
        <begin position="1"/>
        <end position="256"/>
    </location>
</feature>
<feature type="compositionally biased region" description="Low complexity" evidence="1">
    <location>
        <begin position="88"/>
        <end position="123"/>
    </location>
</feature>